<dbReference type="PRINTS" id="PR01837">
    <property type="entry name" value="MGTCSAPBPROT"/>
</dbReference>
<dbReference type="EMBL" id="CP003156">
    <property type="protein sequence ID" value="AEV32148.1"/>
    <property type="molecule type" value="Genomic_DNA"/>
</dbReference>
<feature type="transmembrane region" description="Helical" evidence="7">
    <location>
        <begin position="128"/>
        <end position="146"/>
    </location>
</feature>
<gene>
    <name evidence="9" type="ordered locus">Oweho_1143</name>
</gene>
<evidence type="ECO:0000256" key="5">
    <source>
        <dbReference type="ARBA" id="ARBA00022989"/>
    </source>
</evidence>
<evidence type="ECO:0000256" key="6">
    <source>
        <dbReference type="ARBA" id="ARBA00023136"/>
    </source>
</evidence>
<feature type="transmembrane region" description="Helical" evidence="7">
    <location>
        <begin position="12"/>
        <end position="29"/>
    </location>
</feature>
<accession>G8R5A3</accession>
<dbReference type="InterPro" id="IPR049177">
    <property type="entry name" value="MgtC_SapB_SrpB_YhiD_N"/>
</dbReference>
<keyword evidence="4 7" id="KW-0812">Transmembrane</keyword>
<reference evidence="9 10" key="1">
    <citation type="journal article" date="2012" name="Stand. Genomic Sci.">
        <title>Genome sequence of the orange-pigmented seawater bacterium Owenweeksia hongkongensis type strain (UST20020801(T)).</title>
        <authorList>
            <person name="Riedel T."/>
            <person name="Held B."/>
            <person name="Nolan M."/>
            <person name="Lucas S."/>
            <person name="Lapidus A."/>
            <person name="Tice H."/>
            <person name="Del Rio T.G."/>
            <person name="Cheng J.F."/>
            <person name="Han C."/>
            <person name="Tapia R."/>
            <person name="Goodwin L.A."/>
            <person name="Pitluck S."/>
            <person name="Liolios K."/>
            <person name="Mavromatis K."/>
            <person name="Pagani I."/>
            <person name="Ivanova N."/>
            <person name="Mikhailova N."/>
            <person name="Pati A."/>
            <person name="Chen A."/>
            <person name="Palaniappan K."/>
            <person name="Rohde M."/>
            <person name="Tindall B.J."/>
            <person name="Detter J.C."/>
            <person name="Goker M."/>
            <person name="Woyke T."/>
            <person name="Bristow J."/>
            <person name="Eisen J.A."/>
            <person name="Markowitz V."/>
            <person name="Hugenholtz P."/>
            <person name="Klenk H.P."/>
            <person name="Kyrpides N.C."/>
        </authorList>
    </citation>
    <scope>NUCLEOTIDE SEQUENCE</scope>
    <source>
        <strain evidence="10">DSM 17368 / JCM 12287 / NRRL B-23963</strain>
    </source>
</reference>
<sequence length="165" mass="17810">MEDFTIKAGEIWVLIDVAIALLLGGMIGLEREWQSKPAGLRTNMIIAGASALFVSLGRVIMVDYTGLTPLDTMGIDPTRIMHAVIVGVGFIGAGTIIKSTDNNRVMFLTTAATIWMSAAVGICVGLKQYMLAVCVSLMMLIVNYVFRFVGGYISDRSNADPDDEK</sequence>
<name>G8R5A3_OWEHD</name>
<feature type="transmembrane region" description="Helical" evidence="7">
    <location>
        <begin position="104"/>
        <end position="122"/>
    </location>
</feature>
<organism evidence="9 10">
    <name type="scientific">Owenweeksia hongkongensis (strain DSM 17368 / CIP 108786 / JCM 12287 / NRRL B-23963 / UST20020801)</name>
    <dbReference type="NCBI Taxonomy" id="926562"/>
    <lineage>
        <taxon>Bacteria</taxon>
        <taxon>Pseudomonadati</taxon>
        <taxon>Bacteroidota</taxon>
        <taxon>Flavobacteriia</taxon>
        <taxon>Flavobacteriales</taxon>
        <taxon>Owenweeksiaceae</taxon>
        <taxon>Owenweeksia</taxon>
    </lineage>
</organism>
<evidence type="ECO:0000313" key="9">
    <source>
        <dbReference type="EMBL" id="AEV32148.1"/>
    </source>
</evidence>
<dbReference type="STRING" id="926562.Oweho_1143"/>
<feature type="transmembrane region" description="Helical" evidence="7">
    <location>
        <begin position="80"/>
        <end position="97"/>
    </location>
</feature>
<dbReference type="InterPro" id="IPR003416">
    <property type="entry name" value="MgtC/SapB/SrpB/YhiD_fam"/>
</dbReference>
<keyword evidence="5 7" id="KW-1133">Transmembrane helix</keyword>
<dbReference type="eggNOG" id="COG1285">
    <property type="taxonomic scope" value="Bacteria"/>
</dbReference>
<dbReference type="GO" id="GO:0005886">
    <property type="term" value="C:plasma membrane"/>
    <property type="evidence" value="ECO:0007669"/>
    <property type="project" value="UniProtKB-SubCell"/>
</dbReference>
<evidence type="ECO:0000256" key="4">
    <source>
        <dbReference type="ARBA" id="ARBA00022692"/>
    </source>
</evidence>
<evidence type="ECO:0000256" key="7">
    <source>
        <dbReference type="SAM" id="Phobius"/>
    </source>
</evidence>
<evidence type="ECO:0000256" key="3">
    <source>
        <dbReference type="ARBA" id="ARBA00022475"/>
    </source>
</evidence>
<keyword evidence="10" id="KW-1185">Reference proteome</keyword>
<comment type="similarity">
    <text evidence="2">Belongs to the MgtC/SapB family.</text>
</comment>
<dbReference type="PANTHER" id="PTHR33778:SF1">
    <property type="entry name" value="MAGNESIUM TRANSPORTER YHID-RELATED"/>
    <property type="match status" value="1"/>
</dbReference>
<evidence type="ECO:0000259" key="8">
    <source>
        <dbReference type="Pfam" id="PF02308"/>
    </source>
</evidence>
<proteinExistence type="inferred from homology"/>
<keyword evidence="6 7" id="KW-0472">Membrane</keyword>
<feature type="transmembrane region" description="Helical" evidence="7">
    <location>
        <begin position="41"/>
        <end position="60"/>
    </location>
</feature>
<protein>
    <submittedName>
        <fullName evidence="9">Putative membrane protein</fullName>
    </submittedName>
</protein>
<dbReference type="Pfam" id="PF02308">
    <property type="entry name" value="MgtC"/>
    <property type="match status" value="1"/>
</dbReference>
<comment type="subcellular location">
    <subcellularLocation>
        <location evidence="1">Cell membrane</location>
        <topology evidence="1">Multi-pass membrane protein</topology>
    </subcellularLocation>
</comment>
<dbReference type="HOGENOM" id="CLU_079292_1_0_10"/>
<feature type="domain" description="MgtC/SapB/SrpB/YhiD N-terminal" evidence="8">
    <location>
        <begin position="18"/>
        <end position="149"/>
    </location>
</feature>
<keyword evidence="3" id="KW-1003">Cell membrane</keyword>
<evidence type="ECO:0000256" key="1">
    <source>
        <dbReference type="ARBA" id="ARBA00004651"/>
    </source>
</evidence>
<evidence type="ECO:0000256" key="2">
    <source>
        <dbReference type="ARBA" id="ARBA00009298"/>
    </source>
</evidence>
<dbReference type="PANTHER" id="PTHR33778">
    <property type="entry name" value="PROTEIN MGTC"/>
    <property type="match status" value="1"/>
</dbReference>
<evidence type="ECO:0000313" key="10">
    <source>
        <dbReference type="Proteomes" id="UP000005631"/>
    </source>
</evidence>
<dbReference type="Proteomes" id="UP000005631">
    <property type="component" value="Chromosome"/>
</dbReference>
<dbReference type="KEGG" id="oho:Oweho_1143"/>
<dbReference type="AlphaFoldDB" id="G8R5A3"/>
<dbReference type="RefSeq" id="WP_014201508.1">
    <property type="nucleotide sequence ID" value="NC_016599.1"/>
</dbReference>